<sequence>MASVVIQEPPTDPSQMAMFAKKVQTIIRRCMVSIGGTLGYTPSQYNIQDRGAPDRGACGVKRGARRQPGRGASCGRTPVPPFPNRHEHVDPGHAEVERGEGSGAGQLIIDPFDSPNLDIPSFSLGLTPASQSLRSGSGTSQMPSPPGLGFASFQSPHSTSFGFSGFRLLRAQPVHLHRIRLYRRHLHLMKRSGRMTWTVYSITDSGIVLVRRQRGSRHPTGRSYN</sequence>
<evidence type="ECO:0000313" key="1">
    <source>
        <dbReference type="EMBL" id="KAI5682804.1"/>
    </source>
</evidence>
<accession>A0ACC0CCX8</accession>
<gene>
    <name evidence="1" type="ORF">M9H77_04032</name>
</gene>
<keyword evidence="2" id="KW-1185">Reference proteome</keyword>
<dbReference type="Proteomes" id="UP001060085">
    <property type="component" value="Linkage Group LG01"/>
</dbReference>
<name>A0ACC0CCX8_CATRO</name>
<evidence type="ECO:0000313" key="2">
    <source>
        <dbReference type="Proteomes" id="UP001060085"/>
    </source>
</evidence>
<dbReference type="EMBL" id="CM044701">
    <property type="protein sequence ID" value="KAI5682804.1"/>
    <property type="molecule type" value="Genomic_DNA"/>
</dbReference>
<organism evidence="1 2">
    <name type="scientific">Catharanthus roseus</name>
    <name type="common">Madagascar periwinkle</name>
    <name type="synonym">Vinca rosea</name>
    <dbReference type="NCBI Taxonomy" id="4058"/>
    <lineage>
        <taxon>Eukaryota</taxon>
        <taxon>Viridiplantae</taxon>
        <taxon>Streptophyta</taxon>
        <taxon>Embryophyta</taxon>
        <taxon>Tracheophyta</taxon>
        <taxon>Spermatophyta</taxon>
        <taxon>Magnoliopsida</taxon>
        <taxon>eudicotyledons</taxon>
        <taxon>Gunneridae</taxon>
        <taxon>Pentapetalae</taxon>
        <taxon>asterids</taxon>
        <taxon>lamiids</taxon>
        <taxon>Gentianales</taxon>
        <taxon>Apocynaceae</taxon>
        <taxon>Rauvolfioideae</taxon>
        <taxon>Vinceae</taxon>
        <taxon>Catharanthinae</taxon>
        <taxon>Catharanthus</taxon>
    </lineage>
</organism>
<comment type="caution">
    <text evidence="1">The sequence shown here is derived from an EMBL/GenBank/DDBJ whole genome shotgun (WGS) entry which is preliminary data.</text>
</comment>
<protein>
    <submittedName>
        <fullName evidence="1">Uncharacterized protein</fullName>
    </submittedName>
</protein>
<reference evidence="2" key="1">
    <citation type="journal article" date="2023" name="Nat. Plants">
        <title>Single-cell RNA sequencing provides a high-resolution roadmap for understanding the multicellular compartmentation of specialized metabolism.</title>
        <authorList>
            <person name="Sun S."/>
            <person name="Shen X."/>
            <person name="Li Y."/>
            <person name="Li Y."/>
            <person name="Wang S."/>
            <person name="Li R."/>
            <person name="Zhang H."/>
            <person name="Shen G."/>
            <person name="Guo B."/>
            <person name="Wei J."/>
            <person name="Xu J."/>
            <person name="St-Pierre B."/>
            <person name="Chen S."/>
            <person name="Sun C."/>
        </authorList>
    </citation>
    <scope>NUCLEOTIDE SEQUENCE [LARGE SCALE GENOMIC DNA]</scope>
</reference>
<proteinExistence type="predicted"/>